<evidence type="ECO:0000256" key="3">
    <source>
        <dbReference type="ARBA" id="ARBA00022833"/>
    </source>
</evidence>
<sequence>MAMHTGSCLCGAVKYRIDTPIHDVSHCHCSMCRKAHGAAFASFASVPRPAFHLIEGEDRIGRYASSESVTRTFCTQCGASLQFVDDRNDEVGVAVGTLDTPLGQVAQEHIFVTSKADWYSIHDSYPQYSGDH</sequence>
<proteinExistence type="inferred from homology"/>
<dbReference type="PANTHER" id="PTHR33337:SF40">
    <property type="entry name" value="CENP-V_GFA DOMAIN-CONTAINING PROTEIN-RELATED"/>
    <property type="match status" value="1"/>
</dbReference>
<dbReference type="PANTHER" id="PTHR33337">
    <property type="entry name" value="GFA DOMAIN-CONTAINING PROTEIN"/>
    <property type="match status" value="1"/>
</dbReference>
<dbReference type="EMBL" id="JACSQG010000006">
    <property type="protein sequence ID" value="MBD7978064.1"/>
    <property type="molecule type" value="Genomic_DNA"/>
</dbReference>
<evidence type="ECO:0000259" key="5">
    <source>
        <dbReference type="PROSITE" id="PS51891"/>
    </source>
</evidence>
<dbReference type="RefSeq" id="WP_251836836.1">
    <property type="nucleotide sequence ID" value="NZ_JACSQG010000006.1"/>
</dbReference>
<accession>A0ABR8TQZ1</accession>
<dbReference type="Proteomes" id="UP000611945">
    <property type="component" value="Unassembled WGS sequence"/>
</dbReference>
<gene>
    <name evidence="6" type="ORF">H9642_12810</name>
</gene>
<dbReference type="SUPFAM" id="SSF51316">
    <property type="entry name" value="Mss4-like"/>
    <property type="match status" value="1"/>
</dbReference>
<dbReference type="Pfam" id="PF04828">
    <property type="entry name" value="GFA"/>
    <property type="match status" value="1"/>
</dbReference>
<keyword evidence="2" id="KW-0479">Metal-binding</keyword>
<evidence type="ECO:0000313" key="6">
    <source>
        <dbReference type="EMBL" id="MBD7978064.1"/>
    </source>
</evidence>
<protein>
    <submittedName>
        <fullName evidence="6">GFA family protein</fullName>
    </submittedName>
</protein>
<reference evidence="6 7" key="1">
    <citation type="submission" date="2020-08" db="EMBL/GenBank/DDBJ databases">
        <title>A Genomic Blueprint of the Chicken Gut Microbiome.</title>
        <authorList>
            <person name="Gilroy R."/>
            <person name="Ravi A."/>
            <person name="Getino M."/>
            <person name="Pursley I."/>
            <person name="Horton D.L."/>
            <person name="Alikhan N.-F."/>
            <person name="Baker D."/>
            <person name="Gharbi K."/>
            <person name="Hall N."/>
            <person name="Watson M."/>
            <person name="Adriaenssens E.M."/>
            <person name="Foster-Nyarko E."/>
            <person name="Jarju S."/>
            <person name="Secka A."/>
            <person name="Antonio M."/>
            <person name="Oren A."/>
            <person name="Chaudhuri R."/>
            <person name="La Ragione R.M."/>
            <person name="Hildebrand F."/>
            <person name="Pallen M.J."/>
        </authorList>
    </citation>
    <scope>NUCLEOTIDE SEQUENCE [LARGE SCALE GENOMIC DNA]</scope>
    <source>
        <strain evidence="6 7">Sa2CUA2</strain>
    </source>
</reference>
<keyword evidence="4" id="KW-0456">Lyase</keyword>
<keyword evidence="7" id="KW-1185">Reference proteome</keyword>
<comment type="caution">
    <text evidence="6">The sequence shown here is derived from an EMBL/GenBank/DDBJ whole genome shotgun (WGS) entry which is preliminary data.</text>
</comment>
<dbReference type="Gene3D" id="3.90.1590.10">
    <property type="entry name" value="glutathione-dependent formaldehyde- activating enzyme (gfa)"/>
    <property type="match status" value="1"/>
</dbReference>
<dbReference type="InterPro" id="IPR006913">
    <property type="entry name" value="CENP-V/GFA"/>
</dbReference>
<evidence type="ECO:0000256" key="4">
    <source>
        <dbReference type="ARBA" id="ARBA00023239"/>
    </source>
</evidence>
<dbReference type="InterPro" id="IPR011057">
    <property type="entry name" value="Mss4-like_sf"/>
</dbReference>
<evidence type="ECO:0000256" key="2">
    <source>
        <dbReference type="ARBA" id="ARBA00022723"/>
    </source>
</evidence>
<comment type="similarity">
    <text evidence="1">Belongs to the Gfa family.</text>
</comment>
<dbReference type="PROSITE" id="PS51891">
    <property type="entry name" value="CENP_V_GFA"/>
    <property type="match status" value="1"/>
</dbReference>
<keyword evidence="3" id="KW-0862">Zinc</keyword>
<organism evidence="6 7">
    <name type="scientific">Serpens gallinarum</name>
    <dbReference type="NCBI Taxonomy" id="2763075"/>
    <lineage>
        <taxon>Bacteria</taxon>
        <taxon>Pseudomonadati</taxon>
        <taxon>Pseudomonadota</taxon>
        <taxon>Gammaproteobacteria</taxon>
        <taxon>Pseudomonadales</taxon>
        <taxon>Pseudomonadaceae</taxon>
        <taxon>Pseudomonas</taxon>
    </lineage>
</organism>
<name>A0ABR8TQZ1_9PSED</name>
<evidence type="ECO:0000313" key="7">
    <source>
        <dbReference type="Proteomes" id="UP000611945"/>
    </source>
</evidence>
<evidence type="ECO:0000256" key="1">
    <source>
        <dbReference type="ARBA" id="ARBA00005495"/>
    </source>
</evidence>
<feature type="domain" description="CENP-V/GFA" evidence="5">
    <location>
        <begin position="4"/>
        <end position="120"/>
    </location>
</feature>